<dbReference type="OrthoDB" id="6683643at2"/>
<dbReference type="eggNOG" id="ENOG503344E">
    <property type="taxonomic scope" value="Bacteria"/>
</dbReference>
<dbReference type="PATRIC" id="fig|1191460.12.peg.1674"/>
<reference evidence="1 2" key="1">
    <citation type="submission" date="2013-02" db="EMBL/GenBank/DDBJ databases">
        <title>The Genome Sequence of Acinetobacter venetianus CIP 110063.</title>
        <authorList>
            <consortium name="The Broad Institute Genome Sequencing Platform"/>
            <consortium name="The Broad Institute Genome Sequencing Center for Infectious Disease"/>
            <person name="Cerqueira G."/>
            <person name="Feldgarden M."/>
            <person name="Courvalin P."/>
            <person name="Perichon B."/>
            <person name="Grillot-Courvalin C."/>
            <person name="Clermont D."/>
            <person name="Rocha E."/>
            <person name="Yoon E.-J."/>
            <person name="Nemec A."/>
            <person name="Walker B."/>
            <person name="Young S.K."/>
            <person name="Zeng Q."/>
            <person name="Gargeya S."/>
            <person name="Fitzgerald M."/>
            <person name="Haas B."/>
            <person name="Abouelleil A."/>
            <person name="Alvarado L."/>
            <person name="Arachchi H.M."/>
            <person name="Berlin A.M."/>
            <person name="Chapman S.B."/>
            <person name="Dewar J."/>
            <person name="Goldberg J."/>
            <person name="Griggs A."/>
            <person name="Gujja S."/>
            <person name="Hansen M."/>
            <person name="Howarth C."/>
            <person name="Imamovic A."/>
            <person name="Larimer J."/>
            <person name="McCowan C."/>
            <person name="Murphy C."/>
            <person name="Neiman D."/>
            <person name="Pearson M."/>
            <person name="Priest M."/>
            <person name="Roberts A."/>
            <person name="Saif S."/>
            <person name="Shea T."/>
            <person name="Sisk P."/>
            <person name="Sykes S."/>
            <person name="Wortman J."/>
            <person name="Nusbaum C."/>
            <person name="Birren B."/>
        </authorList>
    </citation>
    <scope>NUCLEOTIDE SEQUENCE [LARGE SCALE GENOMIC DNA]</scope>
    <source>
        <strain evidence="2">ATCC 31012 / DSM 23050 / BCRC 14357 / CCUG 45561 / CIP 110063 / KCTC 2702 / LMG 19082 / RAG-1</strain>
    </source>
</reference>
<proteinExistence type="predicted"/>
<keyword evidence="2" id="KW-1185">Reference proteome</keyword>
<gene>
    <name evidence="1" type="ORF">F959_01689</name>
</gene>
<protein>
    <submittedName>
        <fullName evidence="1">Uncharacterized protein</fullName>
    </submittedName>
</protein>
<evidence type="ECO:0000313" key="2">
    <source>
        <dbReference type="Proteomes" id="UP000018445"/>
    </source>
</evidence>
<dbReference type="AlphaFoldDB" id="N8YJA1"/>
<dbReference type="HOGENOM" id="CLU_1159124_0_0_6"/>
<comment type="caution">
    <text evidence="1">The sequence shown here is derived from an EMBL/GenBank/DDBJ whole genome shotgun (WGS) entry which is preliminary data.</text>
</comment>
<dbReference type="EMBL" id="APPO01000013">
    <property type="protein sequence ID" value="ENV36882.1"/>
    <property type="molecule type" value="Genomic_DNA"/>
</dbReference>
<name>N8YJA1_ACIVR</name>
<accession>N8YJA1</accession>
<evidence type="ECO:0000313" key="1">
    <source>
        <dbReference type="EMBL" id="ENV36882.1"/>
    </source>
</evidence>
<dbReference type="RefSeq" id="WP_004879085.1">
    <property type="nucleotide sequence ID" value="NZ_AKIQ01000062.1"/>
</dbReference>
<sequence length="233" mass="26561">MALIFDPIPIADNNYQLNEIAFNDALKVAAIDPKLNEKRITAFLSFALNNSQLPLSMTVQERYFLMLKYVQKQTNTLFSTATDLSNCFKDQTEFLNEIQEVGITVRQLNGTEAEYLEAKCVNAAEWIACLLAFQIKYDGHEHLGALPDRNAINQVFSQQFTHRLNYLKALPQSEFNLIYLDFQKLSSQLYTHVELGINNEGFVVERGADDAPLRFRASTCFIGIIKELDKSFT</sequence>
<organism evidence="1 2">
    <name type="scientific">Acinetobacter venetianus (strain ATCC 31012 / DSM 23050 / BCRC 14357 / CCUG 45561 / CIP 110063 / KCTC 2702 / LMG 19082 / RAG-1)</name>
    <dbReference type="NCBI Taxonomy" id="1191460"/>
    <lineage>
        <taxon>Bacteria</taxon>
        <taxon>Pseudomonadati</taxon>
        <taxon>Pseudomonadota</taxon>
        <taxon>Gammaproteobacteria</taxon>
        <taxon>Moraxellales</taxon>
        <taxon>Moraxellaceae</taxon>
        <taxon>Acinetobacter</taxon>
    </lineage>
</organism>
<dbReference type="Proteomes" id="UP000018445">
    <property type="component" value="Unassembled WGS sequence"/>
</dbReference>
<dbReference type="GeneID" id="58194566"/>